<keyword evidence="5" id="KW-0547">Nucleotide-binding</keyword>
<gene>
    <name evidence="12" type="ORF">N7548_00220</name>
</gene>
<keyword evidence="6 12" id="KW-0067">ATP-binding</keyword>
<comment type="subcellular location">
    <subcellularLocation>
        <location evidence="1">Cell inner membrane</location>
        <topology evidence="1">Multi-pass membrane protein</topology>
    </subcellularLocation>
</comment>
<dbReference type="PROSITE" id="PS50893">
    <property type="entry name" value="ABC_TRANSPORTER_2"/>
    <property type="match status" value="1"/>
</dbReference>
<dbReference type="InterPro" id="IPR003593">
    <property type="entry name" value="AAA+_ATPase"/>
</dbReference>
<dbReference type="Pfam" id="PF00005">
    <property type="entry name" value="ABC_tran"/>
    <property type="match status" value="1"/>
</dbReference>
<evidence type="ECO:0000256" key="6">
    <source>
        <dbReference type="ARBA" id="ARBA00022840"/>
    </source>
</evidence>
<evidence type="ECO:0000256" key="10">
    <source>
        <dbReference type="SAM" id="Phobius"/>
    </source>
</evidence>
<comment type="caution">
    <text evidence="12">The sequence shown here is derived from an EMBL/GenBank/DDBJ whole genome shotgun (WGS) entry which is preliminary data.</text>
</comment>
<evidence type="ECO:0000313" key="13">
    <source>
        <dbReference type="Proteomes" id="UP001177160"/>
    </source>
</evidence>
<feature type="transmembrane region" description="Helical" evidence="10">
    <location>
        <begin position="260"/>
        <end position="280"/>
    </location>
</feature>
<name>A0ABT2Y3C9_9MOLU</name>
<sequence>MINFENVTKVYKNQKTALSHIHMNLPDTGMVFIVGDSGSGKTTLLNMLGLLDIPTSGRVLFNDLDITNLSKNNQDVFRNQHIGIIFQGLNLIDELNIQENIVLPTQLQQKIVSTEEIIEQLRKVNLNESITDYPKFLSGGERQRVAIVRALLKESSVIIADEPTGSLDEKNANNIMALLKDISQNRLVVIVSHQLQLAEKYGDRIIYLEKGKIIEDKVIHELPMKTVTKNNDIIHKYHLPFNVSFKFAYKWFTYKFSRMIFALMTFFLTLSSFILALTIYNFNEITAMQNGFQNENVTYVMIQKVPSPDLVMNDLMFTLTDKNELKSLFDESNIIGTLYNDGIAQTILDNGSDGVIQGYTNVSLTQVNGFGLSLVGRLPVDHSLTTEVVITNYIAYQMGWVNESNYHDDTVLQSIIDSRTLDINFIDGNDLHKYTFTIVGIIDTNYTLPDQTIENSTYQFMFENDLKFGLHTTLFFGSDMVNFIADLDQNIGNYGADKVAYQLFVTVKDDGYKKALDYQTTMGESNVWVNSKLDYSLHMIKEFKNVVLQVSLVLGIVFLLTSLISFVGFIHNMVVNKETSIRIMRSLGTRFKDMNFIFLIQDAFLAIFTTGLSTITALIAGHFINQSIATNIYVIIPLVNPTVWIPMVILIITFCFAYLITFTELKRTYSKTKVIE</sequence>
<evidence type="ECO:0000256" key="7">
    <source>
        <dbReference type="ARBA" id="ARBA00022989"/>
    </source>
</evidence>
<comment type="similarity">
    <text evidence="9">Belongs to the ABC transporter superfamily. Macrolide exporter (TC 3.A.1.122) family.</text>
</comment>
<feature type="transmembrane region" description="Helical" evidence="10">
    <location>
        <begin position="546"/>
        <end position="575"/>
    </location>
</feature>
<evidence type="ECO:0000256" key="4">
    <source>
        <dbReference type="ARBA" id="ARBA00022692"/>
    </source>
</evidence>
<dbReference type="PANTHER" id="PTHR42798">
    <property type="entry name" value="LIPOPROTEIN-RELEASING SYSTEM ATP-BINDING PROTEIN LOLD"/>
    <property type="match status" value="1"/>
</dbReference>
<dbReference type="CDD" id="cd03255">
    <property type="entry name" value="ABC_MJ0796_LolCDE_FtsE"/>
    <property type="match status" value="1"/>
</dbReference>
<dbReference type="Gene3D" id="3.40.50.300">
    <property type="entry name" value="P-loop containing nucleotide triphosphate hydrolases"/>
    <property type="match status" value="1"/>
</dbReference>
<dbReference type="GO" id="GO:0005524">
    <property type="term" value="F:ATP binding"/>
    <property type="evidence" value="ECO:0007669"/>
    <property type="project" value="UniProtKB-KW"/>
</dbReference>
<dbReference type="InterPro" id="IPR017911">
    <property type="entry name" value="MacB-like_ATP-bd"/>
</dbReference>
<dbReference type="InterPro" id="IPR027417">
    <property type="entry name" value="P-loop_NTPase"/>
</dbReference>
<dbReference type="InterPro" id="IPR003439">
    <property type="entry name" value="ABC_transporter-like_ATP-bd"/>
</dbReference>
<evidence type="ECO:0000313" key="12">
    <source>
        <dbReference type="EMBL" id="MCV2231250.1"/>
    </source>
</evidence>
<organism evidence="12 13">
    <name type="scientific">Paracholeplasma manati</name>
    <dbReference type="NCBI Taxonomy" id="591373"/>
    <lineage>
        <taxon>Bacteria</taxon>
        <taxon>Bacillati</taxon>
        <taxon>Mycoplasmatota</taxon>
        <taxon>Mollicutes</taxon>
        <taxon>Acholeplasmatales</taxon>
        <taxon>Acholeplasmataceae</taxon>
        <taxon>Paracholeplasma</taxon>
    </lineage>
</organism>
<dbReference type="RefSeq" id="WP_263607363.1">
    <property type="nucleotide sequence ID" value="NZ_JAOVQM010000001.1"/>
</dbReference>
<evidence type="ECO:0000259" key="11">
    <source>
        <dbReference type="PROSITE" id="PS50893"/>
    </source>
</evidence>
<dbReference type="InterPro" id="IPR003838">
    <property type="entry name" value="ABC3_permease_C"/>
</dbReference>
<dbReference type="Pfam" id="PF02687">
    <property type="entry name" value="FtsX"/>
    <property type="match status" value="1"/>
</dbReference>
<feature type="transmembrane region" description="Helical" evidence="10">
    <location>
        <begin position="596"/>
        <end position="624"/>
    </location>
</feature>
<keyword evidence="13" id="KW-1185">Reference proteome</keyword>
<evidence type="ECO:0000256" key="9">
    <source>
        <dbReference type="ARBA" id="ARBA00038388"/>
    </source>
</evidence>
<dbReference type="SUPFAM" id="SSF52540">
    <property type="entry name" value="P-loop containing nucleoside triphosphate hydrolases"/>
    <property type="match status" value="1"/>
</dbReference>
<feature type="transmembrane region" description="Helical" evidence="10">
    <location>
        <begin position="644"/>
        <end position="663"/>
    </location>
</feature>
<evidence type="ECO:0000256" key="3">
    <source>
        <dbReference type="ARBA" id="ARBA00022475"/>
    </source>
</evidence>
<evidence type="ECO:0000256" key="1">
    <source>
        <dbReference type="ARBA" id="ARBA00004429"/>
    </source>
</evidence>
<evidence type="ECO:0000256" key="2">
    <source>
        <dbReference type="ARBA" id="ARBA00022448"/>
    </source>
</evidence>
<dbReference type="PROSITE" id="PS00211">
    <property type="entry name" value="ABC_TRANSPORTER_1"/>
    <property type="match status" value="1"/>
</dbReference>
<dbReference type="SMART" id="SM00382">
    <property type="entry name" value="AAA"/>
    <property type="match status" value="1"/>
</dbReference>
<evidence type="ECO:0000256" key="8">
    <source>
        <dbReference type="ARBA" id="ARBA00023136"/>
    </source>
</evidence>
<proteinExistence type="inferred from homology"/>
<keyword evidence="3" id="KW-1003">Cell membrane</keyword>
<keyword evidence="7 10" id="KW-1133">Transmembrane helix</keyword>
<keyword evidence="2" id="KW-0813">Transport</keyword>
<reference evidence="12" key="1">
    <citation type="submission" date="2022-09" db="EMBL/GenBank/DDBJ databases">
        <title>Novel Mycoplasma species identified in domestic and wild animals.</title>
        <authorList>
            <person name="Volokhov D.V."/>
            <person name="Furtak V.A."/>
            <person name="Zagorodnyaya T.A."/>
        </authorList>
    </citation>
    <scope>NUCLEOTIDE SEQUENCE</scope>
    <source>
        <strain evidence="12">Oakley</strain>
    </source>
</reference>
<accession>A0ABT2Y3C9</accession>
<dbReference type="InterPro" id="IPR017871">
    <property type="entry name" value="ABC_transporter-like_CS"/>
</dbReference>
<keyword evidence="4 10" id="KW-0812">Transmembrane</keyword>
<feature type="domain" description="ABC transporter" evidence="11">
    <location>
        <begin position="2"/>
        <end position="235"/>
    </location>
</feature>
<keyword evidence="8 10" id="KW-0472">Membrane</keyword>
<dbReference type="Proteomes" id="UP001177160">
    <property type="component" value="Unassembled WGS sequence"/>
</dbReference>
<dbReference type="PANTHER" id="PTHR42798:SF6">
    <property type="entry name" value="CELL DIVISION ATP-BINDING PROTEIN FTSE"/>
    <property type="match status" value="1"/>
</dbReference>
<protein>
    <submittedName>
        <fullName evidence="12">ATP-binding cassette domain-containing protein</fullName>
    </submittedName>
</protein>
<dbReference type="EMBL" id="JAOVQM010000001">
    <property type="protein sequence ID" value="MCV2231250.1"/>
    <property type="molecule type" value="Genomic_DNA"/>
</dbReference>
<evidence type="ECO:0000256" key="5">
    <source>
        <dbReference type="ARBA" id="ARBA00022741"/>
    </source>
</evidence>